<protein>
    <submittedName>
        <fullName evidence="1">Acyloxyacyl hydrolase</fullName>
    </submittedName>
</protein>
<organism evidence="1 2">
    <name type="scientific">Marinobacter metalliresistant</name>
    <dbReference type="NCBI Taxonomy" id="2961995"/>
    <lineage>
        <taxon>Bacteria</taxon>
        <taxon>Pseudomonadati</taxon>
        <taxon>Pseudomonadota</taxon>
        <taxon>Gammaproteobacteria</taxon>
        <taxon>Pseudomonadales</taxon>
        <taxon>Marinobacteraceae</taxon>
        <taxon>Marinobacter</taxon>
    </lineage>
</organism>
<dbReference type="GO" id="GO:0016787">
    <property type="term" value="F:hydrolase activity"/>
    <property type="evidence" value="ECO:0007669"/>
    <property type="project" value="UniProtKB-KW"/>
</dbReference>
<keyword evidence="1" id="KW-0378">Hydrolase</keyword>
<dbReference type="Proteomes" id="UP001475781">
    <property type="component" value="Chromosome"/>
</dbReference>
<accession>A0ABZ2VZB3</accession>
<keyword evidence="2" id="KW-1185">Reference proteome</keyword>
<dbReference type="InterPro" id="IPR018550">
    <property type="entry name" value="Lipid-A_deacylase-rel"/>
</dbReference>
<name>A0ABZ2VZB3_9GAMM</name>
<gene>
    <name evidence="1" type="ORF">NLK58_14545</name>
</gene>
<evidence type="ECO:0000313" key="1">
    <source>
        <dbReference type="EMBL" id="WZF87554.1"/>
    </source>
</evidence>
<reference evidence="1 2" key="1">
    <citation type="submission" date="2022-07" db="EMBL/GenBank/DDBJ databases">
        <title>A copper resistant bacterium isolated from sediment samples of deep sea hydrothermal areas.</title>
        <authorList>
            <person name="Zeng X."/>
        </authorList>
    </citation>
    <scope>NUCLEOTIDE SEQUENCE [LARGE SCALE GENOMIC DNA]</scope>
    <source>
        <strain evidence="2">CuT 6</strain>
    </source>
</reference>
<dbReference type="EMBL" id="CP101118">
    <property type="protein sequence ID" value="WZF87554.1"/>
    <property type="molecule type" value="Genomic_DNA"/>
</dbReference>
<dbReference type="Pfam" id="PF09411">
    <property type="entry name" value="PagL"/>
    <property type="match status" value="1"/>
</dbReference>
<proteinExistence type="predicted"/>
<dbReference type="RefSeq" id="WP_341581148.1">
    <property type="nucleotide sequence ID" value="NZ_CP101118.1"/>
</dbReference>
<dbReference type="Gene3D" id="2.40.160.20">
    <property type="match status" value="1"/>
</dbReference>
<sequence>MVFSRHFFHFGLLPIILCGLLIPGPSYSYSEDLELQSLSIRARISEKTLLGEEAPEDFKEYDVSANFHLPWNNYSTSGWGIGSRLMASGGLLRGAGKNALVVSLIPELTLGSEDGRFVLDLGMGGALFSRWGFGTQDYGGPFQFALTSGVAVPLYRNLGLGYRFLHYSDAGVNGSDTIGADFHMIEFSYRF</sequence>
<evidence type="ECO:0000313" key="2">
    <source>
        <dbReference type="Proteomes" id="UP001475781"/>
    </source>
</evidence>